<dbReference type="AlphaFoldDB" id="A0A0M9FR02"/>
<keyword evidence="4" id="KW-1185">Reference proteome</keyword>
<proteinExistence type="predicted"/>
<dbReference type="VEuPathDB" id="TriTrypDB:LpyrH10_31_0860"/>
<feature type="domain" description="Protein kinase" evidence="2">
    <location>
        <begin position="855"/>
        <end position="997"/>
    </location>
</feature>
<dbReference type="EMBL" id="LGTL01000031">
    <property type="protein sequence ID" value="KPA74169.1"/>
    <property type="molecule type" value="Genomic_DNA"/>
</dbReference>
<dbReference type="SUPFAM" id="SSF56112">
    <property type="entry name" value="Protein kinase-like (PK-like)"/>
    <property type="match status" value="2"/>
</dbReference>
<reference evidence="3 4" key="1">
    <citation type="submission" date="2015-07" db="EMBL/GenBank/DDBJ databases">
        <title>High-quality genome of monoxenous trypanosomatid Leptomonas pyrrhocoris.</title>
        <authorList>
            <person name="Flegontov P."/>
            <person name="Butenko A."/>
            <person name="Firsov S."/>
            <person name="Vlcek C."/>
            <person name="Logacheva M.D."/>
            <person name="Field M."/>
            <person name="Filatov D."/>
            <person name="Flegontova O."/>
            <person name="Gerasimov E."/>
            <person name="Jackson A.P."/>
            <person name="Kelly S."/>
            <person name="Opperdoes F."/>
            <person name="O'Reilly A."/>
            <person name="Votypka J."/>
            <person name="Yurchenko V."/>
            <person name="Lukes J."/>
        </authorList>
    </citation>
    <scope>NUCLEOTIDE SEQUENCE [LARGE SCALE GENOMIC DNA]</scope>
    <source>
        <strain evidence="3">H10</strain>
    </source>
</reference>
<feature type="region of interest" description="Disordered" evidence="1">
    <location>
        <begin position="331"/>
        <end position="384"/>
    </location>
</feature>
<dbReference type="GO" id="GO:0005737">
    <property type="term" value="C:cytoplasm"/>
    <property type="evidence" value="ECO:0007669"/>
    <property type="project" value="TreeGrafter"/>
</dbReference>
<feature type="region of interest" description="Disordered" evidence="1">
    <location>
        <begin position="1"/>
        <end position="43"/>
    </location>
</feature>
<dbReference type="PANTHER" id="PTHR24361">
    <property type="entry name" value="MITOGEN-ACTIVATED KINASE KINASE KINASE"/>
    <property type="match status" value="1"/>
</dbReference>
<dbReference type="InterPro" id="IPR000719">
    <property type="entry name" value="Prot_kinase_dom"/>
</dbReference>
<sequence length="1043" mass="111185">MGGTCIKGKAATPKRAGEGADRRAWGAKGGGDNADPAAHPSQRVGNEKVVERAFGHCGVMGNNNNINNYDNNGRIVMGGGGGGGGIAAYRPSDDVSKTYFDHINAVRSVAVAVGVLPPAVGGSREVDSVKNNDGTSVPEAGRTSDYPVAACPPLTSLTVYQCQPLIGDTVVAKGMYSAVHLARLSVFTGTAETANATAPRHPGGRHASGGSSIVFSADPASTEVSGSLSLSMASASVTSPLNNNGNAGGGGASHYIVAMKEMPVYASYSTGVLLEQIRMEVRNWTRLSAYNPRVLRCYVLEYVYPENVSAAVPEACCHFYPGLPNDEVKTPKVKATSPYTSPIGRILERRRSPSGNTSPKPLASLGKRHGSQNMEGTPTEASGTPQKLRLYLEYAKYGTLRGYQSRDMPEKFGKRRLHELTARAYMRDVLLALLHVHGCGELQYDLCAKSIFLNRPVQMVYGTYFPAYISDVPAGDLAGVTPTQLGRALALLDPPMAQSTAGNNNNNNTKKNSSPNGATPWQANRDPYTTGNEPINAVNQSGGSDAYNAPVDISVITHSASAVPPISTSDAKVNVNADASALPTTAYEQRDVVRGGGHASDAYKPSPDEAASLCSVATPLRGDRSVGSPVKRNSGLRSFGKHASMNSLRTARYLEGDDAGDHQRLNELYCRYMDDFDFKRTDGDDVPFPSPHDGVEAQADAELMAATMLPEEPRATPAMRVVPLLRSNLGGVAVVSPDHFVVKPGDALHAPDLRGRLPMVLSPSTNTSALVCGSPHTTAPTFSPTPALHSSVFAPAPAPPTHTMSSGTTMADAAGALGRARGGVPLTKLNHASLIRRALAYGDADKVEDIPMYKYVTVTHAAPEVLHRRTFSPASDIYAFAMTFVELVTDDGVIMEDCLPHNLQKPRTRREKEEYDVQLTANLDKWYQKRIAALRQNFDAAAKEQELPAVLSPRAGPVVVRIPPHLSDEARNMLSWCLQNDPNKRPTAAELLRSRYFMLGDWIAAPTVLAADCGATKPPETPWDASVNFDAAARSIGLPLLQE</sequence>
<dbReference type="InterPro" id="IPR053235">
    <property type="entry name" value="Ser_Thr_kinase"/>
</dbReference>
<dbReference type="Gene3D" id="1.10.510.10">
    <property type="entry name" value="Transferase(Phosphotransferase) domain 1"/>
    <property type="match status" value="1"/>
</dbReference>
<dbReference type="InterPro" id="IPR011009">
    <property type="entry name" value="Kinase-like_dom_sf"/>
</dbReference>
<name>A0A0M9FR02_LEPPY</name>
<feature type="compositionally biased region" description="Low complexity" evidence="1">
    <location>
        <begin position="503"/>
        <end position="516"/>
    </location>
</feature>
<gene>
    <name evidence="3" type="ORF">ABB37_09432</name>
</gene>
<organism evidence="3 4">
    <name type="scientific">Leptomonas pyrrhocoris</name>
    <name type="common">Firebug parasite</name>
    <dbReference type="NCBI Taxonomy" id="157538"/>
    <lineage>
        <taxon>Eukaryota</taxon>
        <taxon>Discoba</taxon>
        <taxon>Euglenozoa</taxon>
        <taxon>Kinetoplastea</taxon>
        <taxon>Metakinetoplastina</taxon>
        <taxon>Trypanosomatida</taxon>
        <taxon>Trypanosomatidae</taxon>
        <taxon>Leishmaniinae</taxon>
        <taxon>Leptomonas</taxon>
    </lineage>
</organism>
<protein>
    <recommendedName>
        <fullName evidence="2">Protein kinase domain-containing protein</fullName>
    </recommendedName>
</protein>
<evidence type="ECO:0000313" key="4">
    <source>
        <dbReference type="Proteomes" id="UP000037923"/>
    </source>
</evidence>
<dbReference type="OMA" id="YFPAYIS"/>
<evidence type="ECO:0000313" key="3">
    <source>
        <dbReference type="EMBL" id="KPA74169.1"/>
    </source>
</evidence>
<feature type="region of interest" description="Disordered" evidence="1">
    <location>
        <begin position="495"/>
        <end position="543"/>
    </location>
</feature>
<feature type="compositionally biased region" description="Basic and acidic residues" evidence="1">
    <location>
        <begin position="15"/>
        <end position="24"/>
    </location>
</feature>
<evidence type="ECO:0000259" key="2">
    <source>
        <dbReference type="Pfam" id="PF00069"/>
    </source>
</evidence>
<dbReference type="GO" id="GO:0005524">
    <property type="term" value="F:ATP binding"/>
    <property type="evidence" value="ECO:0007669"/>
    <property type="project" value="InterPro"/>
</dbReference>
<dbReference type="GeneID" id="26909715"/>
<dbReference type="OrthoDB" id="5979581at2759"/>
<accession>A0A0M9FR02</accession>
<dbReference type="Pfam" id="PF00069">
    <property type="entry name" value="Pkinase"/>
    <property type="match status" value="1"/>
</dbReference>
<dbReference type="Proteomes" id="UP000037923">
    <property type="component" value="Unassembled WGS sequence"/>
</dbReference>
<feature type="compositionally biased region" description="Polar residues" evidence="1">
    <location>
        <begin position="371"/>
        <end position="384"/>
    </location>
</feature>
<evidence type="ECO:0000256" key="1">
    <source>
        <dbReference type="SAM" id="MobiDB-lite"/>
    </source>
</evidence>
<dbReference type="RefSeq" id="XP_015652608.1">
    <property type="nucleotide sequence ID" value="XM_015808895.1"/>
</dbReference>
<dbReference type="GO" id="GO:0004674">
    <property type="term" value="F:protein serine/threonine kinase activity"/>
    <property type="evidence" value="ECO:0007669"/>
    <property type="project" value="TreeGrafter"/>
</dbReference>
<feature type="compositionally biased region" description="Polar residues" evidence="1">
    <location>
        <begin position="517"/>
        <end position="543"/>
    </location>
</feature>
<comment type="caution">
    <text evidence="3">The sequence shown here is derived from an EMBL/GenBank/DDBJ whole genome shotgun (WGS) entry which is preliminary data.</text>
</comment>